<evidence type="ECO:0000256" key="13">
    <source>
        <dbReference type="ARBA" id="ARBA00048679"/>
    </source>
</evidence>
<dbReference type="Pfam" id="PF00069">
    <property type="entry name" value="Pkinase"/>
    <property type="match status" value="1"/>
</dbReference>
<gene>
    <name evidence="16" type="ORF">HF521_005889</name>
</gene>
<dbReference type="InterPro" id="IPR051138">
    <property type="entry name" value="PIM_Ser/Thr_kinase"/>
</dbReference>
<evidence type="ECO:0000256" key="11">
    <source>
        <dbReference type="ARBA" id="ARBA00022892"/>
    </source>
</evidence>
<feature type="binding site" evidence="14">
    <location>
        <position position="304"/>
    </location>
    <ligand>
        <name>ATP</name>
        <dbReference type="ChEBI" id="CHEBI:30616"/>
    </ligand>
</feature>
<organism evidence="16 17">
    <name type="scientific">Silurus meridionalis</name>
    <name type="common">Southern catfish</name>
    <name type="synonym">Silurus soldatovi meridionalis</name>
    <dbReference type="NCBI Taxonomy" id="175797"/>
    <lineage>
        <taxon>Eukaryota</taxon>
        <taxon>Metazoa</taxon>
        <taxon>Chordata</taxon>
        <taxon>Craniata</taxon>
        <taxon>Vertebrata</taxon>
        <taxon>Euteleostomi</taxon>
        <taxon>Actinopterygii</taxon>
        <taxon>Neopterygii</taxon>
        <taxon>Teleostei</taxon>
        <taxon>Ostariophysi</taxon>
        <taxon>Siluriformes</taxon>
        <taxon>Siluridae</taxon>
        <taxon>Silurus</taxon>
    </lineage>
</organism>
<evidence type="ECO:0000256" key="9">
    <source>
        <dbReference type="ARBA" id="ARBA00022824"/>
    </source>
</evidence>
<dbReference type="AlphaFoldDB" id="A0A8T0AVK3"/>
<keyword evidence="5" id="KW-0723">Serine/threonine-protein kinase</keyword>
<comment type="subcellular location">
    <subcellularLocation>
        <location evidence="1">Endoplasmic reticulum</location>
    </subcellularLocation>
</comment>
<dbReference type="Pfam" id="PF12931">
    <property type="entry name" value="TPR_Sec16"/>
    <property type="match status" value="1"/>
</dbReference>
<evidence type="ECO:0000256" key="8">
    <source>
        <dbReference type="ARBA" id="ARBA00022777"/>
    </source>
</evidence>
<evidence type="ECO:0000313" key="17">
    <source>
        <dbReference type="Proteomes" id="UP000606274"/>
    </source>
</evidence>
<dbReference type="Gene3D" id="1.10.510.10">
    <property type="entry name" value="Transferase(Phosphotransferase) domain 1"/>
    <property type="match status" value="1"/>
</dbReference>
<keyword evidence="17" id="KW-1185">Reference proteome</keyword>
<evidence type="ECO:0000256" key="1">
    <source>
        <dbReference type="ARBA" id="ARBA00004240"/>
    </source>
</evidence>
<dbReference type="GO" id="GO:0004674">
    <property type="term" value="F:protein serine/threonine kinase activity"/>
    <property type="evidence" value="ECO:0007669"/>
    <property type="project" value="UniProtKB-KW"/>
</dbReference>
<evidence type="ECO:0000256" key="7">
    <source>
        <dbReference type="ARBA" id="ARBA00022741"/>
    </source>
</evidence>
<dbReference type="GO" id="GO:0016192">
    <property type="term" value="P:vesicle-mediated transport"/>
    <property type="evidence" value="ECO:0007669"/>
    <property type="project" value="UniProtKB-KW"/>
</dbReference>
<dbReference type="Proteomes" id="UP000606274">
    <property type="component" value="Unassembled WGS sequence"/>
</dbReference>
<evidence type="ECO:0000256" key="3">
    <source>
        <dbReference type="ARBA" id="ARBA00012513"/>
    </source>
</evidence>
<comment type="similarity">
    <text evidence="2">Belongs to the protein kinase superfamily. CAMK Ser/Thr protein kinase family. PIM subfamily.</text>
</comment>
<dbReference type="EMBL" id="JABFDY010000016">
    <property type="protein sequence ID" value="KAF7695795.1"/>
    <property type="molecule type" value="Genomic_DNA"/>
</dbReference>
<proteinExistence type="inferred from homology"/>
<keyword evidence="10 14" id="KW-0067">ATP-binding</keyword>
<feature type="domain" description="Protein kinase" evidence="15">
    <location>
        <begin position="275"/>
        <end position="501"/>
    </location>
</feature>
<sequence length="522" mass="60462">MQKEDLSRFIQRRCQECALHLDDPDQLKSYFFWMIMERFLNQNRKVMMAEIAIILFQGYSYGRRKLGRIMIQEDWCLPLARLLSSAAAAGDQHRTDIIKMGDDFASRGRIFAAHLCYVVGRQELGFRRKFHLIGCERIPTNHIISQEVLKRTEVYEYVLSLTSGFGQPHFQKIKLIHAQNLVAVGLKALALDYCESIATTIFRSPRLFNRYILAQLIVFCEKLLEGKEDVDWMMKLRRLFRFFSTPISVVCPDQVALEKIPYQPEEFEEEVKSQYIVGEILGKGSFSSVYAAVRKADGKQVALKYVTKDLHEGMPGEKPKEVEMMDILCKPPRCKNIVELQEWFDISSCFVLVLERPIPSMDLQKFCKNYQDGHLPEYLARVILQQVIRAAQHCFDRGVFHSDLRTQNILINTDTLEVKLIDFGCVEMLCKNSTGCRSYLWSLGWTLVELVCGNIFLYNLDHVIDSCSQMISDDCCHLISQCLIHSEKPLTLDELLNHSWFTSGLEDLSHDRELEKNQLRPL</sequence>
<dbReference type="SMART" id="SM00220">
    <property type="entry name" value="S_TKc"/>
    <property type="match status" value="1"/>
</dbReference>
<evidence type="ECO:0000259" key="15">
    <source>
        <dbReference type="PROSITE" id="PS50011"/>
    </source>
</evidence>
<dbReference type="PANTHER" id="PTHR22984">
    <property type="entry name" value="SERINE/THREONINE-PROTEIN KINASE PIM"/>
    <property type="match status" value="1"/>
</dbReference>
<dbReference type="InterPro" id="IPR011009">
    <property type="entry name" value="Kinase-like_dom_sf"/>
</dbReference>
<dbReference type="InterPro" id="IPR017441">
    <property type="entry name" value="Protein_kinase_ATP_BS"/>
</dbReference>
<keyword evidence="8" id="KW-0418">Kinase</keyword>
<keyword evidence="6" id="KW-0808">Transferase</keyword>
<protein>
    <recommendedName>
        <fullName evidence="3">non-specific serine/threonine protein kinase</fullName>
        <ecNumber evidence="3">2.7.11.1</ecNumber>
    </recommendedName>
</protein>
<accession>A0A8T0AVK3</accession>
<dbReference type="InterPro" id="IPR008266">
    <property type="entry name" value="Tyr_kinase_AS"/>
</dbReference>
<dbReference type="SUPFAM" id="SSF56112">
    <property type="entry name" value="Protein kinase-like (PK-like)"/>
    <property type="match status" value="1"/>
</dbReference>
<evidence type="ECO:0000256" key="10">
    <source>
        <dbReference type="ARBA" id="ARBA00022840"/>
    </source>
</evidence>
<evidence type="ECO:0000256" key="2">
    <source>
        <dbReference type="ARBA" id="ARBA00005505"/>
    </source>
</evidence>
<name>A0A8T0AVK3_SILME</name>
<evidence type="ECO:0000256" key="5">
    <source>
        <dbReference type="ARBA" id="ARBA00022527"/>
    </source>
</evidence>
<keyword evidence="11" id="KW-0931">ER-Golgi transport</keyword>
<comment type="caution">
    <text evidence="16">The sequence shown here is derived from an EMBL/GenBank/DDBJ whole genome shotgun (WGS) entry which is preliminary data.</text>
</comment>
<dbReference type="GO" id="GO:0005524">
    <property type="term" value="F:ATP binding"/>
    <property type="evidence" value="ECO:0007669"/>
    <property type="project" value="UniProtKB-UniRule"/>
</dbReference>
<evidence type="ECO:0000256" key="14">
    <source>
        <dbReference type="PROSITE-ProRule" id="PRU10141"/>
    </source>
</evidence>
<dbReference type="PROSITE" id="PS50011">
    <property type="entry name" value="PROTEIN_KINASE_DOM"/>
    <property type="match status" value="1"/>
</dbReference>
<dbReference type="Gene3D" id="3.30.200.20">
    <property type="entry name" value="Phosphorylase Kinase, domain 1"/>
    <property type="match status" value="1"/>
</dbReference>
<evidence type="ECO:0000256" key="4">
    <source>
        <dbReference type="ARBA" id="ARBA00022448"/>
    </source>
</evidence>
<dbReference type="InterPro" id="IPR024298">
    <property type="entry name" value="Sec16_Sec23-bd"/>
</dbReference>
<dbReference type="GO" id="GO:0007346">
    <property type="term" value="P:regulation of mitotic cell cycle"/>
    <property type="evidence" value="ECO:0007669"/>
    <property type="project" value="TreeGrafter"/>
</dbReference>
<keyword evidence="7 14" id="KW-0547">Nucleotide-binding</keyword>
<evidence type="ECO:0000313" key="16">
    <source>
        <dbReference type="EMBL" id="KAF7695795.1"/>
    </source>
</evidence>
<dbReference type="PROSITE" id="PS00107">
    <property type="entry name" value="PROTEIN_KINASE_ATP"/>
    <property type="match status" value="1"/>
</dbReference>
<comment type="catalytic activity">
    <reaction evidence="12">
        <text>L-threonyl-[protein] + ATP = O-phospho-L-threonyl-[protein] + ADP + H(+)</text>
        <dbReference type="Rhea" id="RHEA:46608"/>
        <dbReference type="Rhea" id="RHEA-COMP:11060"/>
        <dbReference type="Rhea" id="RHEA-COMP:11605"/>
        <dbReference type="ChEBI" id="CHEBI:15378"/>
        <dbReference type="ChEBI" id="CHEBI:30013"/>
        <dbReference type="ChEBI" id="CHEBI:30616"/>
        <dbReference type="ChEBI" id="CHEBI:61977"/>
        <dbReference type="ChEBI" id="CHEBI:456216"/>
        <dbReference type="EC" id="2.7.11.1"/>
    </reaction>
</comment>
<keyword evidence="4" id="KW-0813">Transport</keyword>
<reference evidence="16" key="1">
    <citation type="submission" date="2020-08" db="EMBL/GenBank/DDBJ databases">
        <title>Chromosome-level assembly of Southern catfish (Silurus meridionalis) provides insights into visual adaptation to the nocturnal and benthic lifestyles.</title>
        <authorList>
            <person name="Zhang Y."/>
            <person name="Wang D."/>
            <person name="Peng Z."/>
        </authorList>
    </citation>
    <scope>NUCLEOTIDE SEQUENCE</scope>
    <source>
        <strain evidence="16">SWU-2019-XX</strain>
        <tissue evidence="16">Muscle</tissue>
    </source>
</reference>
<evidence type="ECO:0000256" key="6">
    <source>
        <dbReference type="ARBA" id="ARBA00022679"/>
    </source>
</evidence>
<dbReference type="InterPro" id="IPR000719">
    <property type="entry name" value="Prot_kinase_dom"/>
</dbReference>
<evidence type="ECO:0000256" key="12">
    <source>
        <dbReference type="ARBA" id="ARBA00047899"/>
    </source>
</evidence>
<dbReference type="GO" id="GO:0043066">
    <property type="term" value="P:negative regulation of apoptotic process"/>
    <property type="evidence" value="ECO:0007669"/>
    <property type="project" value="TreeGrafter"/>
</dbReference>
<dbReference type="PROSITE" id="PS00109">
    <property type="entry name" value="PROTEIN_KINASE_TYR"/>
    <property type="match status" value="1"/>
</dbReference>
<dbReference type="GO" id="GO:0005783">
    <property type="term" value="C:endoplasmic reticulum"/>
    <property type="evidence" value="ECO:0007669"/>
    <property type="project" value="UniProtKB-SubCell"/>
</dbReference>
<comment type="catalytic activity">
    <reaction evidence="13">
        <text>L-seryl-[protein] + ATP = O-phospho-L-seryl-[protein] + ADP + H(+)</text>
        <dbReference type="Rhea" id="RHEA:17989"/>
        <dbReference type="Rhea" id="RHEA-COMP:9863"/>
        <dbReference type="Rhea" id="RHEA-COMP:11604"/>
        <dbReference type="ChEBI" id="CHEBI:15378"/>
        <dbReference type="ChEBI" id="CHEBI:29999"/>
        <dbReference type="ChEBI" id="CHEBI:30616"/>
        <dbReference type="ChEBI" id="CHEBI:83421"/>
        <dbReference type="ChEBI" id="CHEBI:456216"/>
        <dbReference type="EC" id="2.7.11.1"/>
    </reaction>
</comment>
<dbReference type="EC" id="2.7.11.1" evidence="3"/>
<dbReference type="PANTHER" id="PTHR22984:SF11">
    <property type="entry name" value="AURORA KINASE-RELATED"/>
    <property type="match status" value="1"/>
</dbReference>
<keyword evidence="9" id="KW-0256">Endoplasmic reticulum</keyword>